<protein>
    <submittedName>
        <fullName evidence="2">Uncharacterized protein</fullName>
    </submittedName>
</protein>
<organism evidence="2 3">
    <name type="scientific">Laodelphax striatellus</name>
    <name type="common">Small brown planthopper</name>
    <name type="synonym">Delphax striatella</name>
    <dbReference type="NCBI Taxonomy" id="195883"/>
    <lineage>
        <taxon>Eukaryota</taxon>
        <taxon>Metazoa</taxon>
        <taxon>Ecdysozoa</taxon>
        <taxon>Arthropoda</taxon>
        <taxon>Hexapoda</taxon>
        <taxon>Insecta</taxon>
        <taxon>Pterygota</taxon>
        <taxon>Neoptera</taxon>
        <taxon>Paraneoptera</taxon>
        <taxon>Hemiptera</taxon>
        <taxon>Auchenorrhyncha</taxon>
        <taxon>Fulgoroidea</taxon>
        <taxon>Delphacidae</taxon>
        <taxon>Criomorphinae</taxon>
        <taxon>Laodelphax</taxon>
    </lineage>
</organism>
<sequence>MEYPVPGCSPIAGRPVSCADASRSCISREGPVLAAFDRQPTAPHRQTVKVDAGQRPPALHNSAVLQL</sequence>
<gene>
    <name evidence="2" type="ORF">LSTR_LSTR004915</name>
    <name evidence="1" type="ORF">LSTR_LSTR016210</name>
</gene>
<dbReference type="AlphaFoldDB" id="A0A482XMS4"/>
<proteinExistence type="predicted"/>
<keyword evidence="3" id="KW-1185">Reference proteome</keyword>
<reference evidence="2" key="2">
    <citation type="submission" date="2019-02" db="EMBL/GenBank/DDBJ databases">
        <authorList>
            <person name="Zhu J."/>
            <person name="Jiang F."/>
            <person name="Wang X."/>
            <person name="Yang P."/>
            <person name="Bao Y."/>
            <person name="Zhao W."/>
            <person name="Wang W."/>
            <person name="Lu H."/>
            <person name="Wang Q."/>
            <person name="Cui N."/>
            <person name="Li J."/>
            <person name="Chen X."/>
            <person name="Luo L."/>
            <person name="Yu J."/>
            <person name="Kang L."/>
            <person name="Cui F."/>
        </authorList>
    </citation>
    <scope>NUCLEOTIDE SEQUENCE</scope>
    <source>
        <strain evidence="2">Lst14</strain>
        <tissue evidence="2">Whole body</tissue>
    </source>
</reference>
<dbReference type="InParanoid" id="A0A482XMS4"/>
<evidence type="ECO:0000313" key="1">
    <source>
        <dbReference type="EMBL" id="RZF35293.1"/>
    </source>
</evidence>
<reference evidence="2 3" key="1">
    <citation type="journal article" date="2017" name="Gigascience">
        <title>Genome sequence of the small brown planthopper, Laodelphax striatellus.</title>
        <authorList>
            <person name="Zhu J."/>
            <person name="Jiang F."/>
            <person name="Wang X."/>
            <person name="Yang P."/>
            <person name="Bao Y."/>
            <person name="Zhao W."/>
            <person name="Wang W."/>
            <person name="Lu H."/>
            <person name="Wang Q."/>
            <person name="Cui N."/>
            <person name="Li J."/>
            <person name="Chen X."/>
            <person name="Luo L."/>
            <person name="Yu J."/>
            <person name="Kang L."/>
            <person name="Cui F."/>
        </authorList>
    </citation>
    <scope>NUCLEOTIDE SEQUENCE [LARGE SCALE GENOMIC DNA]</scope>
    <source>
        <strain evidence="2">Lst14</strain>
        <tissue evidence="2">Whole body</tissue>
    </source>
</reference>
<dbReference type="Proteomes" id="UP000291343">
    <property type="component" value="Unassembled WGS sequence"/>
</dbReference>
<evidence type="ECO:0000313" key="2">
    <source>
        <dbReference type="EMBL" id="RZF47206.1"/>
    </source>
</evidence>
<dbReference type="EMBL" id="QKKF02028932">
    <property type="protein sequence ID" value="RZF35293.1"/>
    <property type="molecule type" value="Genomic_DNA"/>
</dbReference>
<name>A0A482XMS4_LAOST</name>
<accession>A0A482XMS4</accession>
<dbReference type="EMBL" id="QKKF02004629">
    <property type="protein sequence ID" value="RZF47206.1"/>
    <property type="molecule type" value="Genomic_DNA"/>
</dbReference>
<comment type="caution">
    <text evidence="2">The sequence shown here is derived from an EMBL/GenBank/DDBJ whole genome shotgun (WGS) entry which is preliminary data.</text>
</comment>
<evidence type="ECO:0000313" key="3">
    <source>
        <dbReference type="Proteomes" id="UP000291343"/>
    </source>
</evidence>